<reference evidence="1 2" key="1">
    <citation type="submission" date="2020-05" db="EMBL/GenBank/DDBJ databases">
        <title>Complete genome sequence of Hymenobacter sp. TS19 in Coasted Sand Dune.</title>
        <authorList>
            <person name="Lee J.-H."/>
            <person name="Jung J.-H."/>
            <person name="Jeong S."/>
            <person name="Zhao L."/>
            <person name="Kim M.-K."/>
            <person name="Seo H.-S."/>
            <person name="Lim S."/>
        </authorList>
    </citation>
    <scope>NUCLEOTIDE SEQUENCE [LARGE SCALE GENOMIC DNA]</scope>
    <source>
        <strain evidence="1 2">TS19</strain>
    </source>
</reference>
<evidence type="ECO:0000313" key="1">
    <source>
        <dbReference type="EMBL" id="QJX49100.1"/>
    </source>
</evidence>
<organism evidence="1 2">
    <name type="scientific">Hymenobacter taeanensis</name>
    <dbReference type="NCBI Taxonomy" id="2735321"/>
    <lineage>
        <taxon>Bacteria</taxon>
        <taxon>Pseudomonadati</taxon>
        <taxon>Bacteroidota</taxon>
        <taxon>Cytophagia</taxon>
        <taxon>Cytophagales</taxon>
        <taxon>Hymenobacteraceae</taxon>
        <taxon>Hymenobacter</taxon>
    </lineage>
</organism>
<dbReference type="GO" id="GO:0046677">
    <property type="term" value="P:response to antibiotic"/>
    <property type="evidence" value="ECO:0007669"/>
    <property type="project" value="InterPro"/>
</dbReference>
<dbReference type="PANTHER" id="PTHR31299">
    <property type="entry name" value="ESTERASE, PUTATIVE (AFU_ORTHOLOGUE AFUA_1G05850)-RELATED"/>
    <property type="match status" value="1"/>
</dbReference>
<dbReference type="KEGG" id="hts:HMJ29_20195"/>
<protein>
    <submittedName>
        <fullName evidence="1">Erythromycin esterase family protein</fullName>
    </submittedName>
</protein>
<dbReference type="SUPFAM" id="SSF159501">
    <property type="entry name" value="EreA/ChaN-like"/>
    <property type="match status" value="1"/>
</dbReference>
<dbReference type="Gene3D" id="3.40.1660.10">
    <property type="entry name" value="EreA-like (biosynthetic domain)"/>
    <property type="match status" value="1"/>
</dbReference>
<dbReference type="Pfam" id="PF05139">
    <property type="entry name" value="Erythro_esteras"/>
    <property type="match status" value="1"/>
</dbReference>
<dbReference type="PANTHER" id="PTHR31299:SF0">
    <property type="entry name" value="ESTERASE, PUTATIVE (AFU_ORTHOLOGUE AFUA_1G05850)-RELATED"/>
    <property type="match status" value="1"/>
</dbReference>
<proteinExistence type="predicted"/>
<dbReference type="AlphaFoldDB" id="A0A6M6BMA4"/>
<name>A0A6M6BMA4_9BACT</name>
<keyword evidence="2" id="KW-1185">Reference proteome</keyword>
<dbReference type="InterPro" id="IPR052036">
    <property type="entry name" value="Hydrolase/PRTase-associated"/>
</dbReference>
<evidence type="ECO:0000313" key="2">
    <source>
        <dbReference type="Proteomes" id="UP000501623"/>
    </source>
</evidence>
<dbReference type="Proteomes" id="UP000501623">
    <property type="component" value="Chromosome"/>
</dbReference>
<dbReference type="InterPro" id="IPR007815">
    <property type="entry name" value="Emycin_Estase"/>
</dbReference>
<accession>A0A6M6BMA4</accession>
<dbReference type="EMBL" id="CP053538">
    <property type="protein sequence ID" value="QJX49100.1"/>
    <property type="molecule type" value="Genomic_DNA"/>
</dbReference>
<gene>
    <name evidence="1" type="ORF">HMJ29_20195</name>
</gene>
<sequence>MPQRAPVLQALLKQLVVQLQELPSAGIRLNPFTAPSTTEPRLQAVRNIIGQIRLGVDERNRLRGASEFTLTDAAIQHQLLQMLDQYATFQTLDSDLSSAYRAASLAENIYWCRSQQQGGKLLVLAHNNVVAATGTTAQLLRATYGPEYVTLGTAFATGSFLTDNGFGGKPTVTPAVAAMPGSYEYYFQTAKLPLSYLDLRAPALLPGTQWLYQNLLLRDVGHSPTPSTFLRHEIRREFDALLFIPVSTPLQAVP</sequence>